<accession>A0AAD7D1E9</accession>
<keyword evidence="2" id="KW-1185">Reference proteome</keyword>
<evidence type="ECO:0000313" key="1">
    <source>
        <dbReference type="EMBL" id="KAJ7668991.1"/>
    </source>
</evidence>
<sequence>MPGTSLFSARTSMGVGGYTLIRVHRLLLCRGTTYLNMSSLECELNLLRRDGPGSFDFVQAGNSISQRIFPPKRGVGGANDQQPSNPFWNIVWSFITRVPSAAQVACRAPKPIMLNTVRGFRGGFVINASLV</sequence>
<dbReference type="EMBL" id="JARKIE010000190">
    <property type="protein sequence ID" value="KAJ7668991.1"/>
    <property type="molecule type" value="Genomic_DNA"/>
</dbReference>
<protein>
    <submittedName>
        <fullName evidence="1">Uncharacterized protein</fullName>
    </submittedName>
</protein>
<reference evidence="1" key="1">
    <citation type="submission" date="2023-03" db="EMBL/GenBank/DDBJ databases">
        <title>Massive genome expansion in bonnet fungi (Mycena s.s.) driven by repeated elements and novel gene families across ecological guilds.</title>
        <authorList>
            <consortium name="Lawrence Berkeley National Laboratory"/>
            <person name="Harder C.B."/>
            <person name="Miyauchi S."/>
            <person name="Viragh M."/>
            <person name="Kuo A."/>
            <person name="Thoen E."/>
            <person name="Andreopoulos B."/>
            <person name="Lu D."/>
            <person name="Skrede I."/>
            <person name="Drula E."/>
            <person name="Henrissat B."/>
            <person name="Morin E."/>
            <person name="Kohler A."/>
            <person name="Barry K."/>
            <person name="LaButti K."/>
            <person name="Morin E."/>
            <person name="Salamov A."/>
            <person name="Lipzen A."/>
            <person name="Mereny Z."/>
            <person name="Hegedus B."/>
            <person name="Baldrian P."/>
            <person name="Stursova M."/>
            <person name="Weitz H."/>
            <person name="Taylor A."/>
            <person name="Grigoriev I.V."/>
            <person name="Nagy L.G."/>
            <person name="Martin F."/>
            <person name="Kauserud H."/>
        </authorList>
    </citation>
    <scope>NUCLEOTIDE SEQUENCE</scope>
    <source>
        <strain evidence="1">CBHHK067</strain>
    </source>
</reference>
<comment type="caution">
    <text evidence="1">The sequence shown here is derived from an EMBL/GenBank/DDBJ whole genome shotgun (WGS) entry which is preliminary data.</text>
</comment>
<name>A0AAD7D1E9_MYCRO</name>
<dbReference type="Proteomes" id="UP001221757">
    <property type="component" value="Unassembled WGS sequence"/>
</dbReference>
<organism evidence="1 2">
    <name type="scientific">Mycena rosella</name>
    <name type="common">Pink bonnet</name>
    <name type="synonym">Agaricus rosellus</name>
    <dbReference type="NCBI Taxonomy" id="1033263"/>
    <lineage>
        <taxon>Eukaryota</taxon>
        <taxon>Fungi</taxon>
        <taxon>Dikarya</taxon>
        <taxon>Basidiomycota</taxon>
        <taxon>Agaricomycotina</taxon>
        <taxon>Agaricomycetes</taxon>
        <taxon>Agaricomycetidae</taxon>
        <taxon>Agaricales</taxon>
        <taxon>Marasmiineae</taxon>
        <taxon>Mycenaceae</taxon>
        <taxon>Mycena</taxon>
    </lineage>
</organism>
<proteinExistence type="predicted"/>
<gene>
    <name evidence="1" type="ORF">B0H17DRAFT_215893</name>
</gene>
<dbReference type="AlphaFoldDB" id="A0AAD7D1E9"/>
<evidence type="ECO:0000313" key="2">
    <source>
        <dbReference type="Proteomes" id="UP001221757"/>
    </source>
</evidence>